<feature type="non-terminal residue" evidence="1">
    <location>
        <position position="306"/>
    </location>
</feature>
<accession>X1B119</accession>
<name>X1B119_9ZZZZ</name>
<dbReference type="Gene3D" id="3.40.50.10690">
    <property type="entry name" value="putative lor/sdh protein like domains"/>
    <property type="match status" value="1"/>
</dbReference>
<evidence type="ECO:0000313" key="1">
    <source>
        <dbReference type="EMBL" id="GAG75027.1"/>
    </source>
</evidence>
<organism evidence="1">
    <name type="scientific">marine sediment metagenome</name>
    <dbReference type="NCBI Taxonomy" id="412755"/>
    <lineage>
        <taxon>unclassified sequences</taxon>
        <taxon>metagenomes</taxon>
        <taxon>ecological metagenomes</taxon>
    </lineage>
</organism>
<feature type="non-terminal residue" evidence="1">
    <location>
        <position position="1"/>
    </location>
</feature>
<sequence length="306" mass="33795">IFDSENIKTYPVKERISKVKIGDFKDLSTYREQNFKATQSTIKKIRDLSKKLIEFRADGKPVIIFTGAHLIKNGLGPVLIDLVKRGLVTLIGGNGATVIHDFELALIGETSEDVPSVLEKGQFGMAYEFNYINKALEIGDKCELGFGEVIGKFMSEESFSRKVASELLAEGKKIIFKYPDISLAANCYKENVPFTVHAGIGTDVIDQLRTFNGKYKGGCSGRDFLILVNEITKFIQGGAIINIGSAVTGPEVILKAVSMACNAGKKPNDFLIADFDIRSAYSKSAPDQCSENYYFRDQKSLVYRIP</sequence>
<proteinExistence type="predicted"/>
<protein>
    <submittedName>
        <fullName evidence="1">Uncharacterized protein</fullName>
    </submittedName>
</protein>
<gene>
    <name evidence="1" type="ORF">S01H4_30549</name>
</gene>
<comment type="caution">
    <text evidence="1">The sequence shown here is derived from an EMBL/GenBank/DDBJ whole genome shotgun (WGS) entry which is preliminary data.</text>
</comment>
<dbReference type="AlphaFoldDB" id="X1B119"/>
<dbReference type="EMBL" id="BART01015782">
    <property type="protein sequence ID" value="GAG75027.1"/>
    <property type="molecule type" value="Genomic_DNA"/>
</dbReference>
<reference evidence="1" key="1">
    <citation type="journal article" date="2014" name="Front. Microbiol.">
        <title>High frequency of phylogenetically diverse reductive dehalogenase-homologous genes in deep subseafloor sedimentary metagenomes.</title>
        <authorList>
            <person name="Kawai M."/>
            <person name="Futagami T."/>
            <person name="Toyoda A."/>
            <person name="Takaki Y."/>
            <person name="Nishi S."/>
            <person name="Hori S."/>
            <person name="Arai W."/>
            <person name="Tsubouchi T."/>
            <person name="Morono Y."/>
            <person name="Uchiyama I."/>
            <person name="Ito T."/>
            <person name="Fujiyama A."/>
            <person name="Inagaki F."/>
            <person name="Takami H."/>
        </authorList>
    </citation>
    <scope>NUCLEOTIDE SEQUENCE</scope>
    <source>
        <strain evidence="1">Expedition CK06-06</strain>
    </source>
</reference>